<dbReference type="EMBL" id="MOBQ01000045">
    <property type="protein sequence ID" value="RON39763.1"/>
    <property type="molecule type" value="Genomic_DNA"/>
</dbReference>
<gene>
    <name evidence="2" type="ORF">BK666_27460</name>
</gene>
<keyword evidence="1" id="KW-0472">Membrane</keyword>
<accession>A0A423JQ11</accession>
<evidence type="ECO:0000256" key="1">
    <source>
        <dbReference type="SAM" id="Phobius"/>
    </source>
</evidence>
<evidence type="ECO:0000313" key="3">
    <source>
        <dbReference type="Proteomes" id="UP000285349"/>
    </source>
</evidence>
<reference evidence="2 3" key="1">
    <citation type="submission" date="2016-10" db="EMBL/GenBank/DDBJ databases">
        <title>Comparative genome analysis of multiple Pseudomonas spp. focuses on biocontrol and plant growth promoting traits.</title>
        <authorList>
            <person name="Tao X.-Y."/>
            <person name="Taylor C.G."/>
        </authorList>
    </citation>
    <scope>NUCLEOTIDE SEQUENCE [LARGE SCALE GENOMIC DNA]</scope>
    <source>
        <strain evidence="2 3">37A10</strain>
    </source>
</reference>
<keyword evidence="1" id="KW-0812">Transmembrane</keyword>
<dbReference type="RefSeq" id="WP_123515086.1">
    <property type="nucleotide sequence ID" value="NZ_MOBQ01000045.1"/>
</dbReference>
<dbReference type="Proteomes" id="UP000285349">
    <property type="component" value="Unassembled WGS sequence"/>
</dbReference>
<dbReference type="OrthoDB" id="9182830at2"/>
<proteinExistence type="predicted"/>
<sequence length="219" mass="25014">MKKFKKRITNPLTIIAIFAALSETSAAVSLPFLDNSERELYVWFLISFPFYLLFLFFLTLNFNYRSLYAPSDFDKDKNFIKVIDNAERPPGPGFSTRVRRFRSWFWRAQDAPIPIQLFTGIRAQHSMYLPGPMKGLSIIDTRGIGKPVEFATLMEKICEPRSHPTRVIVFLACGESEKILKESALKYSKHKSKGACETFCIVYNLNSQGVTVLDHGLDA</sequence>
<protein>
    <submittedName>
        <fullName evidence="2">Uncharacterized protein</fullName>
    </submittedName>
</protein>
<dbReference type="AlphaFoldDB" id="A0A423JQ11"/>
<name>A0A423JQ11_9PSED</name>
<evidence type="ECO:0000313" key="2">
    <source>
        <dbReference type="EMBL" id="RON39763.1"/>
    </source>
</evidence>
<keyword evidence="1" id="KW-1133">Transmembrane helix</keyword>
<comment type="caution">
    <text evidence="2">The sequence shown here is derived from an EMBL/GenBank/DDBJ whole genome shotgun (WGS) entry which is preliminary data.</text>
</comment>
<feature type="transmembrane region" description="Helical" evidence="1">
    <location>
        <begin position="42"/>
        <end position="62"/>
    </location>
</feature>
<organism evidence="2 3">
    <name type="scientific">Pseudomonas frederiksbergensis</name>
    <dbReference type="NCBI Taxonomy" id="104087"/>
    <lineage>
        <taxon>Bacteria</taxon>
        <taxon>Pseudomonadati</taxon>
        <taxon>Pseudomonadota</taxon>
        <taxon>Gammaproteobacteria</taxon>
        <taxon>Pseudomonadales</taxon>
        <taxon>Pseudomonadaceae</taxon>
        <taxon>Pseudomonas</taxon>
    </lineage>
</organism>